<accession>A0A318SYN9</accession>
<evidence type="ECO:0000313" key="7">
    <source>
        <dbReference type="EMBL" id="PYE86425.1"/>
    </source>
</evidence>
<name>A0A318SYN9_9HYPH</name>
<dbReference type="PANTHER" id="PTHR34216:SF7">
    <property type="entry name" value="POLY-BETA-1,6-N-ACETYL-D-GLUCOSAMINE N-DEACETYLASE"/>
    <property type="match status" value="1"/>
</dbReference>
<feature type="domain" description="NodB homology" evidence="6">
    <location>
        <begin position="113"/>
        <end position="362"/>
    </location>
</feature>
<reference evidence="7 8" key="1">
    <citation type="submission" date="2018-06" db="EMBL/GenBank/DDBJ databases">
        <title>Genomic Encyclopedia of Type Strains, Phase III (KMG-III): the genomes of soil and plant-associated and newly described type strains.</title>
        <authorList>
            <person name="Whitman W."/>
        </authorList>
    </citation>
    <scope>NUCLEOTIDE SEQUENCE [LARGE SCALE GENOMIC DNA]</scope>
    <source>
        <strain evidence="7 8">ORS 1419</strain>
    </source>
</reference>
<sequence length="362" mass="40181">MRSLGSVILGGAPGTLALVKRRLKYAAIRVGLEAVASTGLGRLIPSAGGRGLIFTLHHVRPETERPEFAPNAIHSITPEFLVEAIRAVLERGLTPVHLHHLPALLANPADGRKFVAFTLDDGYRNNAEFAAPVFGKFNIPYTIFVNPGFVERTRTMWWETAAAMAREVSSVDFDFGNGPEIVKSATVSEKFGLYDRLVAFVQSTDEDEAVRRIDDMARSHRIDPIKFVDDLVMNEQELRDLAKDPLVHFGAHTVTHVNLRRVSAERLQREIRESTEAIERYVGCRPKSFSYPYGWSSAASDREFRAAADAGFATAVTTQPGVLSQRSLEQPTGLPRVSLNGNFQKKRYVEALISGLPFRLLR</sequence>
<protein>
    <recommendedName>
        <fullName evidence="3">Chitooligosaccharide deacetylase</fullName>
    </recommendedName>
    <alternativeName>
        <fullName evidence="5">Nodulation protein B</fullName>
    </alternativeName>
</protein>
<comment type="function">
    <text evidence="1">Is involved in generating a small heat-stable compound (Nod), an acylated oligomer of N-acetylglucosamine, that stimulates mitosis in various plant protoplasts.</text>
</comment>
<keyword evidence="8" id="KW-1185">Reference proteome</keyword>
<evidence type="ECO:0000256" key="2">
    <source>
        <dbReference type="ARBA" id="ARBA00010973"/>
    </source>
</evidence>
<dbReference type="InterPro" id="IPR002509">
    <property type="entry name" value="NODB_dom"/>
</dbReference>
<evidence type="ECO:0000256" key="5">
    <source>
        <dbReference type="ARBA" id="ARBA00032976"/>
    </source>
</evidence>
<dbReference type="GO" id="GO:0016810">
    <property type="term" value="F:hydrolase activity, acting on carbon-nitrogen (but not peptide) bonds"/>
    <property type="evidence" value="ECO:0007669"/>
    <property type="project" value="InterPro"/>
</dbReference>
<dbReference type="Gene3D" id="3.20.20.370">
    <property type="entry name" value="Glycoside hydrolase/deacetylase"/>
    <property type="match status" value="1"/>
</dbReference>
<dbReference type="PROSITE" id="PS51677">
    <property type="entry name" value="NODB"/>
    <property type="match status" value="1"/>
</dbReference>
<dbReference type="EMBL" id="QJTF01000025">
    <property type="protein sequence ID" value="PYE86425.1"/>
    <property type="molecule type" value="Genomic_DNA"/>
</dbReference>
<dbReference type="AlphaFoldDB" id="A0A318SYN9"/>
<keyword evidence="4" id="KW-0732">Signal</keyword>
<evidence type="ECO:0000256" key="4">
    <source>
        <dbReference type="ARBA" id="ARBA00022729"/>
    </source>
</evidence>
<dbReference type="Pfam" id="PF01522">
    <property type="entry name" value="Polysacc_deac_1"/>
    <property type="match status" value="2"/>
</dbReference>
<dbReference type="Proteomes" id="UP000247454">
    <property type="component" value="Unassembled WGS sequence"/>
</dbReference>
<comment type="caution">
    <text evidence="7">The sequence shown here is derived from an EMBL/GenBank/DDBJ whole genome shotgun (WGS) entry which is preliminary data.</text>
</comment>
<evidence type="ECO:0000256" key="1">
    <source>
        <dbReference type="ARBA" id="ARBA00003236"/>
    </source>
</evidence>
<proteinExistence type="inferred from homology"/>
<evidence type="ECO:0000259" key="6">
    <source>
        <dbReference type="PROSITE" id="PS51677"/>
    </source>
</evidence>
<dbReference type="PANTHER" id="PTHR34216">
    <property type="match status" value="1"/>
</dbReference>
<dbReference type="GO" id="GO:0005975">
    <property type="term" value="P:carbohydrate metabolic process"/>
    <property type="evidence" value="ECO:0007669"/>
    <property type="project" value="InterPro"/>
</dbReference>
<evidence type="ECO:0000313" key="8">
    <source>
        <dbReference type="Proteomes" id="UP000247454"/>
    </source>
</evidence>
<dbReference type="SUPFAM" id="SSF88713">
    <property type="entry name" value="Glycoside hydrolase/deacetylase"/>
    <property type="match status" value="1"/>
</dbReference>
<comment type="similarity">
    <text evidence="2">Belongs to the polysaccharide deacetylase family.</text>
</comment>
<organism evidence="7 8">
    <name type="scientific">Phyllobacterium leguminum</name>
    <dbReference type="NCBI Taxonomy" id="314237"/>
    <lineage>
        <taxon>Bacteria</taxon>
        <taxon>Pseudomonadati</taxon>
        <taxon>Pseudomonadota</taxon>
        <taxon>Alphaproteobacteria</taxon>
        <taxon>Hyphomicrobiales</taxon>
        <taxon>Phyllobacteriaceae</taxon>
        <taxon>Phyllobacterium</taxon>
    </lineage>
</organism>
<dbReference type="InterPro" id="IPR051398">
    <property type="entry name" value="Polysacch_Deacetylase"/>
</dbReference>
<evidence type="ECO:0000256" key="3">
    <source>
        <dbReference type="ARBA" id="ARBA00020071"/>
    </source>
</evidence>
<gene>
    <name evidence="7" type="ORF">C7477_12518</name>
</gene>
<dbReference type="RefSeq" id="WP_245411875.1">
    <property type="nucleotide sequence ID" value="NZ_QJTF01000025.1"/>
</dbReference>
<dbReference type="InterPro" id="IPR011330">
    <property type="entry name" value="Glyco_hydro/deAcase_b/a-brl"/>
</dbReference>